<gene>
    <name evidence="1" type="ordered locus">Daud_1113</name>
</gene>
<dbReference type="Proteomes" id="UP000008544">
    <property type="component" value="Chromosome"/>
</dbReference>
<dbReference type="STRING" id="477974.Daud_1113"/>
<protein>
    <submittedName>
        <fullName evidence="1">Putative ComF operon protein</fullName>
    </submittedName>
</protein>
<reference evidence="1 2" key="2">
    <citation type="journal article" date="2008" name="Science">
        <title>Environmental genomics reveals a single-species ecosystem deep within Earth.</title>
        <authorList>
            <person name="Chivian D."/>
            <person name="Brodie E.L."/>
            <person name="Alm E.J."/>
            <person name="Culley D.E."/>
            <person name="Dehal P.S."/>
            <person name="Desantis T.Z."/>
            <person name="Gihring T.M."/>
            <person name="Lapidus A."/>
            <person name="Lin L.H."/>
            <person name="Lowry S.R."/>
            <person name="Moser D.P."/>
            <person name="Richardson P.M."/>
            <person name="Southam G."/>
            <person name="Wanger G."/>
            <person name="Pratt L.M."/>
            <person name="Andersen G.L."/>
            <person name="Hazen T.C."/>
            <person name="Brockman F.J."/>
            <person name="Arkin A.P."/>
            <person name="Onstott T.C."/>
        </authorList>
    </citation>
    <scope>NUCLEOTIDE SEQUENCE [LARGE SCALE GENOMIC DNA]</scope>
    <source>
        <strain evidence="1 2">MP104C</strain>
    </source>
</reference>
<dbReference type="KEGG" id="dau:Daud_1113"/>
<dbReference type="Pfam" id="PF10719">
    <property type="entry name" value="ComFB"/>
    <property type="match status" value="1"/>
</dbReference>
<accession>B1I3R7</accession>
<reference evidence="2" key="1">
    <citation type="submission" date="2007-10" db="EMBL/GenBank/DDBJ databases">
        <title>Complete sequence of chromosome of Desulforudis audaxviator MP104C.</title>
        <authorList>
            <person name="Copeland A."/>
            <person name="Lucas S."/>
            <person name="Lapidus A."/>
            <person name="Barry K."/>
            <person name="Glavina del Rio T."/>
            <person name="Dalin E."/>
            <person name="Tice H."/>
            <person name="Bruce D."/>
            <person name="Pitluck S."/>
            <person name="Lowry S.R."/>
            <person name="Larimer F."/>
            <person name="Land M.L."/>
            <person name="Hauser L."/>
            <person name="Kyrpides N."/>
            <person name="Ivanova N.N."/>
            <person name="Richardson P."/>
        </authorList>
    </citation>
    <scope>NUCLEOTIDE SEQUENCE [LARGE SCALE GENOMIC DNA]</scope>
    <source>
        <strain evidence="2">MP104C</strain>
    </source>
</reference>
<dbReference type="eggNOG" id="ENOG5032ZR4">
    <property type="taxonomic scope" value="Bacteria"/>
</dbReference>
<dbReference type="AlphaFoldDB" id="B1I3R7"/>
<dbReference type="HOGENOM" id="CLU_170941_0_0_9"/>
<keyword evidence="2" id="KW-1185">Reference proteome</keyword>
<dbReference type="OrthoDB" id="5616024at2"/>
<dbReference type="EMBL" id="CP000860">
    <property type="protein sequence ID" value="ACA59624.1"/>
    <property type="molecule type" value="Genomic_DNA"/>
</dbReference>
<proteinExistence type="predicted"/>
<sequence length="92" mass="10431">MLKNYVEVAVAEVFDDVLAEIRKRKPDLCGCERCREDVMAIALNRLPPKYIATDKGEIFTSVDFSRVGGKAEIIANLIPAFELVDKRPRHVR</sequence>
<name>B1I3R7_DESAP</name>
<dbReference type="RefSeq" id="WP_012302210.1">
    <property type="nucleotide sequence ID" value="NC_010424.1"/>
</dbReference>
<evidence type="ECO:0000313" key="2">
    <source>
        <dbReference type="Proteomes" id="UP000008544"/>
    </source>
</evidence>
<evidence type="ECO:0000313" key="1">
    <source>
        <dbReference type="EMBL" id="ACA59624.1"/>
    </source>
</evidence>
<dbReference type="InterPro" id="IPR019657">
    <property type="entry name" value="ComFB"/>
</dbReference>
<organism evidence="1 2">
    <name type="scientific">Desulforudis audaxviator (strain MP104C)</name>
    <dbReference type="NCBI Taxonomy" id="477974"/>
    <lineage>
        <taxon>Bacteria</taxon>
        <taxon>Bacillati</taxon>
        <taxon>Bacillota</taxon>
        <taxon>Clostridia</taxon>
        <taxon>Thermoanaerobacterales</taxon>
        <taxon>Candidatus Desulforudaceae</taxon>
        <taxon>Candidatus Desulforudis</taxon>
    </lineage>
</organism>